<gene>
    <name evidence="2" type="ORF">JIP62_02335</name>
</gene>
<proteinExistence type="predicted"/>
<organism evidence="2 3">
    <name type="scientific">Brevundimonas vitisensis</name>
    <dbReference type="NCBI Taxonomy" id="2800818"/>
    <lineage>
        <taxon>Bacteria</taxon>
        <taxon>Pseudomonadati</taxon>
        <taxon>Pseudomonadota</taxon>
        <taxon>Alphaproteobacteria</taxon>
        <taxon>Caulobacterales</taxon>
        <taxon>Caulobacteraceae</taxon>
        <taxon>Brevundimonas</taxon>
    </lineage>
</organism>
<dbReference type="SUPFAM" id="SSF55729">
    <property type="entry name" value="Acyl-CoA N-acyltransferases (Nat)"/>
    <property type="match status" value="1"/>
</dbReference>
<accession>A0ABX7BU41</accession>
<dbReference type="RefSeq" id="WP_201103344.1">
    <property type="nucleotide sequence ID" value="NZ_CP067977.1"/>
</dbReference>
<dbReference type="InterPro" id="IPR000182">
    <property type="entry name" value="GNAT_dom"/>
</dbReference>
<dbReference type="PANTHER" id="PTHR43792">
    <property type="entry name" value="GNAT FAMILY, PUTATIVE (AFU_ORTHOLOGUE AFUA_3G00765)-RELATED-RELATED"/>
    <property type="match status" value="1"/>
</dbReference>
<evidence type="ECO:0000259" key="1">
    <source>
        <dbReference type="PROSITE" id="PS51186"/>
    </source>
</evidence>
<dbReference type="PANTHER" id="PTHR43792:SF1">
    <property type="entry name" value="N-ACETYLTRANSFERASE DOMAIN-CONTAINING PROTEIN"/>
    <property type="match status" value="1"/>
</dbReference>
<keyword evidence="3" id="KW-1185">Reference proteome</keyword>
<dbReference type="InterPro" id="IPR051531">
    <property type="entry name" value="N-acetyltransferase"/>
</dbReference>
<feature type="domain" description="N-acetyltransferase" evidence="1">
    <location>
        <begin position="9"/>
        <end position="166"/>
    </location>
</feature>
<name>A0ABX7BU41_9CAUL</name>
<dbReference type="Gene3D" id="3.40.630.30">
    <property type="match status" value="1"/>
</dbReference>
<evidence type="ECO:0000313" key="3">
    <source>
        <dbReference type="Proteomes" id="UP000595448"/>
    </source>
</evidence>
<dbReference type="Pfam" id="PF13302">
    <property type="entry name" value="Acetyltransf_3"/>
    <property type="match status" value="1"/>
</dbReference>
<dbReference type="Proteomes" id="UP000595448">
    <property type="component" value="Chromosome"/>
</dbReference>
<sequence>MTVLVTDRLVLRRAVIGDLQAMHSVLSDVQATRYWSTPPHDTIEQTQVWLDSMIDSPPELSEDFVVTLGGRVVGKAGFYRLPEIGYILHPEVWGEGIAYEACRAVIDHVFATRAGIGHLIADVDPENRKSISLLTRLGFRKTGQRARTIQVGGVWCDSLYFRLDRE</sequence>
<reference evidence="2 3" key="1">
    <citation type="submission" date="2021-01" db="EMBL/GenBank/DDBJ databases">
        <title>Brevundimonas vitis sp. nov., an bacterium isolated from grape (Vitis vinifera).</title>
        <authorList>
            <person name="Jiang L."/>
            <person name="Lee J."/>
        </authorList>
    </citation>
    <scope>NUCLEOTIDE SEQUENCE [LARGE SCALE GENOMIC DNA]</scope>
    <source>
        <strain evidence="2 3">GRTSA-9</strain>
    </source>
</reference>
<dbReference type="PROSITE" id="PS51186">
    <property type="entry name" value="GNAT"/>
    <property type="match status" value="1"/>
</dbReference>
<dbReference type="InterPro" id="IPR016181">
    <property type="entry name" value="Acyl_CoA_acyltransferase"/>
</dbReference>
<protein>
    <submittedName>
        <fullName evidence="2">GNAT family N-acetyltransferase</fullName>
    </submittedName>
</protein>
<evidence type="ECO:0000313" key="2">
    <source>
        <dbReference type="EMBL" id="QQQ18990.1"/>
    </source>
</evidence>
<dbReference type="EMBL" id="CP067977">
    <property type="protein sequence ID" value="QQQ18990.1"/>
    <property type="molecule type" value="Genomic_DNA"/>
</dbReference>